<evidence type="ECO:0000313" key="5">
    <source>
        <dbReference type="Proteomes" id="UP000177763"/>
    </source>
</evidence>
<organism evidence="4 5">
    <name type="scientific">candidate division WWE3 bacterium RIFCSPLOWO2_12_FULL_36_10</name>
    <dbReference type="NCBI Taxonomy" id="1802630"/>
    <lineage>
        <taxon>Bacteria</taxon>
        <taxon>Katanobacteria</taxon>
    </lineage>
</organism>
<comment type="subcellular location">
    <subcellularLocation>
        <location evidence="3">Cytoplasm</location>
    </subcellularLocation>
</comment>
<comment type="subunit">
    <text evidence="3">Forms a complex with KhpB.</text>
</comment>
<name>A0A1F4VKT3_UNCKA</name>
<comment type="function">
    <text evidence="3">A probable RNA chaperone. Forms a complex with KhpB which binds to cellular RNA and controls its expression. Plays a role in peptidoglycan (PG) homeostasis and cell length regulation.</text>
</comment>
<dbReference type="GO" id="GO:0003723">
    <property type="term" value="F:RNA binding"/>
    <property type="evidence" value="ECO:0007669"/>
    <property type="project" value="UniProtKB-UniRule"/>
</dbReference>
<evidence type="ECO:0000256" key="1">
    <source>
        <dbReference type="ARBA" id="ARBA00022490"/>
    </source>
</evidence>
<dbReference type="EMBL" id="MEVN01000005">
    <property type="protein sequence ID" value="OGC57801.1"/>
    <property type="molecule type" value="Genomic_DNA"/>
</dbReference>
<dbReference type="PANTHER" id="PTHR34654">
    <property type="entry name" value="UPF0109 PROTEIN SCO5592"/>
    <property type="match status" value="1"/>
</dbReference>
<dbReference type="InterPro" id="IPR020627">
    <property type="entry name" value="KhpA"/>
</dbReference>
<gene>
    <name evidence="3" type="primary">khpA</name>
    <name evidence="4" type="ORF">A3H26_00775</name>
</gene>
<protein>
    <recommendedName>
        <fullName evidence="3">RNA-binding protein KhpA</fullName>
    </recommendedName>
    <alternativeName>
        <fullName evidence="3">KH-domain protein A</fullName>
    </alternativeName>
</protein>
<reference evidence="4 5" key="1">
    <citation type="journal article" date="2016" name="Nat. Commun.">
        <title>Thousands of microbial genomes shed light on interconnected biogeochemical processes in an aquifer system.</title>
        <authorList>
            <person name="Anantharaman K."/>
            <person name="Brown C.T."/>
            <person name="Hug L.A."/>
            <person name="Sharon I."/>
            <person name="Castelle C.J."/>
            <person name="Probst A.J."/>
            <person name="Thomas B.C."/>
            <person name="Singh A."/>
            <person name="Wilkins M.J."/>
            <person name="Karaoz U."/>
            <person name="Brodie E.L."/>
            <person name="Williams K.H."/>
            <person name="Hubbard S.S."/>
            <person name="Banfield J.F."/>
        </authorList>
    </citation>
    <scope>NUCLEOTIDE SEQUENCE [LARGE SCALE GENOMIC DNA]</scope>
</reference>
<keyword evidence="3" id="KW-0133">Cell shape</keyword>
<dbReference type="Proteomes" id="UP000177763">
    <property type="component" value="Unassembled WGS sequence"/>
</dbReference>
<dbReference type="HAMAP" id="MF_00088">
    <property type="entry name" value="KhpA"/>
    <property type="match status" value="1"/>
</dbReference>
<keyword evidence="3" id="KW-0143">Chaperone</keyword>
<dbReference type="GO" id="GO:0071555">
    <property type="term" value="P:cell wall organization"/>
    <property type="evidence" value="ECO:0007669"/>
    <property type="project" value="UniProtKB-KW"/>
</dbReference>
<dbReference type="STRING" id="1802630.A3H26_00775"/>
<comment type="similarity">
    <text evidence="3">Belongs to the KhpA RNA-binding protein family.</text>
</comment>
<dbReference type="GO" id="GO:0009252">
    <property type="term" value="P:peptidoglycan biosynthetic process"/>
    <property type="evidence" value="ECO:0007669"/>
    <property type="project" value="UniProtKB-UniRule"/>
</dbReference>
<dbReference type="GO" id="GO:0008360">
    <property type="term" value="P:regulation of cell shape"/>
    <property type="evidence" value="ECO:0007669"/>
    <property type="project" value="UniProtKB-KW"/>
</dbReference>
<evidence type="ECO:0000313" key="4">
    <source>
        <dbReference type="EMBL" id="OGC57801.1"/>
    </source>
</evidence>
<evidence type="ECO:0000256" key="2">
    <source>
        <dbReference type="ARBA" id="ARBA00022884"/>
    </source>
</evidence>
<dbReference type="Gene3D" id="3.30.300.20">
    <property type="match status" value="1"/>
</dbReference>
<dbReference type="GO" id="GO:0005737">
    <property type="term" value="C:cytoplasm"/>
    <property type="evidence" value="ECO:0007669"/>
    <property type="project" value="UniProtKB-SubCell"/>
</dbReference>
<keyword evidence="1 3" id="KW-0963">Cytoplasm</keyword>
<dbReference type="Pfam" id="PF13083">
    <property type="entry name" value="KH_KhpA-B"/>
    <property type="match status" value="1"/>
</dbReference>
<dbReference type="PROSITE" id="PS50084">
    <property type="entry name" value="KH_TYPE_1"/>
    <property type="match status" value="1"/>
</dbReference>
<dbReference type="InterPro" id="IPR015946">
    <property type="entry name" value="KH_dom-like_a/b"/>
</dbReference>
<accession>A0A1F4VKT3</accession>
<keyword evidence="3" id="KW-0961">Cell wall biogenesis/degradation</keyword>
<dbReference type="PANTHER" id="PTHR34654:SF1">
    <property type="entry name" value="RNA-BINDING PROTEIN KHPA"/>
    <property type="match status" value="1"/>
</dbReference>
<keyword evidence="2 3" id="KW-0694">RNA-binding</keyword>
<proteinExistence type="inferred from homology"/>
<dbReference type="SUPFAM" id="SSF54814">
    <property type="entry name" value="Prokaryotic type KH domain (KH-domain type II)"/>
    <property type="match status" value="1"/>
</dbReference>
<dbReference type="InterPro" id="IPR009019">
    <property type="entry name" value="KH_sf_prok-type"/>
</dbReference>
<dbReference type="CDD" id="cd22533">
    <property type="entry name" value="KH-II_YlqC-like"/>
    <property type="match status" value="1"/>
</dbReference>
<sequence length="81" mass="8959">MKDFIIFLLKSIVDDREGVMVVEKGEDGNVNLEIKVSDADMGKVIGKKGKIIRSLRSIAKAKAIRDGTRVNLTLLETSEIQ</sequence>
<dbReference type="AlphaFoldDB" id="A0A1F4VKT3"/>
<evidence type="ECO:0000256" key="3">
    <source>
        <dbReference type="HAMAP-Rule" id="MF_00088"/>
    </source>
</evidence>
<comment type="caution">
    <text evidence="4">The sequence shown here is derived from an EMBL/GenBank/DDBJ whole genome shotgun (WGS) entry which is preliminary data.</text>
</comment>